<evidence type="ECO:0000313" key="2">
    <source>
        <dbReference type="EMBL" id="KAK6320469.1"/>
    </source>
</evidence>
<dbReference type="EMBL" id="JAGTTL010000007">
    <property type="protein sequence ID" value="KAK6320469.1"/>
    <property type="molecule type" value="Genomic_DNA"/>
</dbReference>
<keyword evidence="3" id="KW-1185">Reference proteome</keyword>
<evidence type="ECO:0000256" key="1">
    <source>
        <dbReference type="SAM" id="MobiDB-lite"/>
    </source>
</evidence>
<feature type="region of interest" description="Disordered" evidence="1">
    <location>
        <begin position="1"/>
        <end position="21"/>
    </location>
</feature>
<gene>
    <name evidence="2" type="ORF">J4Q44_G00095760</name>
</gene>
<organism evidence="2 3">
    <name type="scientific">Coregonus suidteri</name>
    <dbReference type="NCBI Taxonomy" id="861788"/>
    <lineage>
        <taxon>Eukaryota</taxon>
        <taxon>Metazoa</taxon>
        <taxon>Chordata</taxon>
        <taxon>Craniata</taxon>
        <taxon>Vertebrata</taxon>
        <taxon>Euteleostomi</taxon>
        <taxon>Actinopterygii</taxon>
        <taxon>Neopterygii</taxon>
        <taxon>Teleostei</taxon>
        <taxon>Protacanthopterygii</taxon>
        <taxon>Salmoniformes</taxon>
        <taxon>Salmonidae</taxon>
        <taxon>Coregoninae</taxon>
        <taxon>Coregonus</taxon>
    </lineage>
</organism>
<dbReference type="AlphaFoldDB" id="A0AAN8M2E6"/>
<dbReference type="Proteomes" id="UP001356427">
    <property type="component" value="Unassembled WGS sequence"/>
</dbReference>
<proteinExistence type="predicted"/>
<evidence type="ECO:0000313" key="3">
    <source>
        <dbReference type="Proteomes" id="UP001356427"/>
    </source>
</evidence>
<accession>A0AAN8M2E6</accession>
<comment type="caution">
    <text evidence="2">The sequence shown here is derived from an EMBL/GenBank/DDBJ whole genome shotgun (WGS) entry which is preliminary data.</text>
</comment>
<reference evidence="2 3" key="1">
    <citation type="submission" date="2021-04" db="EMBL/GenBank/DDBJ databases">
        <authorList>
            <person name="De Guttry C."/>
            <person name="Zahm M."/>
            <person name="Klopp C."/>
            <person name="Cabau C."/>
            <person name="Louis A."/>
            <person name="Berthelot C."/>
            <person name="Parey E."/>
            <person name="Roest Crollius H."/>
            <person name="Montfort J."/>
            <person name="Robinson-Rechavi M."/>
            <person name="Bucao C."/>
            <person name="Bouchez O."/>
            <person name="Gislard M."/>
            <person name="Lluch J."/>
            <person name="Milhes M."/>
            <person name="Lampietro C."/>
            <person name="Lopez Roques C."/>
            <person name="Donnadieu C."/>
            <person name="Braasch I."/>
            <person name="Desvignes T."/>
            <person name="Postlethwait J."/>
            <person name="Bobe J."/>
            <person name="Wedekind C."/>
            <person name="Guiguen Y."/>
        </authorList>
    </citation>
    <scope>NUCLEOTIDE SEQUENCE [LARGE SCALE GENOMIC DNA]</scope>
    <source>
        <strain evidence="2">Cs_M1</strain>
        <tissue evidence="2">Blood</tissue>
    </source>
</reference>
<protein>
    <submittedName>
        <fullName evidence="2">Uncharacterized protein</fullName>
    </submittedName>
</protein>
<name>A0AAN8M2E6_9TELE</name>
<sequence>MQPTTEIVGDGSGGGGGPMYPASIKQASVTHVASVTPKIEEGDKSSYGLLLVRPLTLGRLGSWDGQLAQLPHIRRWIKGDLVEEETRSLSTLPASQHIPVLCLGKADFVSQHSCCGGCLGSCADRVDVEFSKMSVITT</sequence>